<evidence type="ECO:0000256" key="6">
    <source>
        <dbReference type="ARBA" id="ARBA00022777"/>
    </source>
</evidence>
<keyword evidence="5" id="KW-0547">Nucleotide-binding</keyword>
<keyword evidence="8" id="KW-0902">Two-component regulatory system</keyword>
<dbReference type="Gene3D" id="3.30.565.10">
    <property type="entry name" value="Histidine kinase-like ATPase, C-terminal domain"/>
    <property type="match status" value="1"/>
</dbReference>
<dbReference type="EMBL" id="JABFCX010000003">
    <property type="protein sequence ID" value="NNU16838.1"/>
    <property type="molecule type" value="Genomic_DNA"/>
</dbReference>
<evidence type="ECO:0000256" key="5">
    <source>
        <dbReference type="ARBA" id="ARBA00022741"/>
    </source>
</evidence>
<reference evidence="10 11" key="1">
    <citation type="submission" date="2020-05" db="EMBL/GenBank/DDBJ databases">
        <title>Parvularcula mediterraneae sp. nov., isolated from polypropylene straw from shallow seawater of the seashore of Laganas in Zakynthos island, Greece.</title>
        <authorList>
            <person name="Szabo I."/>
            <person name="Al-Omari J."/>
            <person name="Rado J."/>
            <person name="Szerdahelyi G.S."/>
        </authorList>
    </citation>
    <scope>NUCLEOTIDE SEQUENCE [LARGE SCALE GENOMIC DNA]</scope>
    <source>
        <strain evidence="10 11">ZS-1/3</strain>
    </source>
</reference>
<protein>
    <recommendedName>
        <fullName evidence="2">histidine kinase</fullName>
        <ecNumber evidence="2">2.7.13.3</ecNumber>
    </recommendedName>
</protein>
<dbReference type="Gene3D" id="1.20.5.1930">
    <property type="match status" value="1"/>
</dbReference>
<keyword evidence="3" id="KW-0597">Phosphoprotein</keyword>
<dbReference type="InterPro" id="IPR029016">
    <property type="entry name" value="GAF-like_dom_sf"/>
</dbReference>
<dbReference type="RefSeq" id="WP_173199679.1">
    <property type="nucleotide sequence ID" value="NZ_JABFCX010000003.1"/>
</dbReference>
<evidence type="ECO:0000259" key="9">
    <source>
        <dbReference type="SMART" id="SM00387"/>
    </source>
</evidence>
<dbReference type="SUPFAM" id="SSF55874">
    <property type="entry name" value="ATPase domain of HSP90 chaperone/DNA topoisomerase II/histidine kinase"/>
    <property type="match status" value="1"/>
</dbReference>
<evidence type="ECO:0000313" key="11">
    <source>
        <dbReference type="Proteomes" id="UP000536835"/>
    </source>
</evidence>
<dbReference type="AlphaFoldDB" id="A0A7Y3W5T5"/>
<dbReference type="Pfam" id="PF02518">
    <property type="entry name" value="HATPase_c"/>
    <property type="match status" value="1"/>
</dbReference>
<organism evidence="10 11">
    <name type="scientific">Parvularcula mediterranea</name>
    <dbReference type="NCBI Taxonomy" id="2732508"/>
    <lineage>
        <taxon>Bacteria</taxon>
        <taxon>Pseudomonadati</taxon>
        <taxon>Pseudomonadota</taxon>
        <taxon>Alphaproteobacteria</taxon>
        <taxon>Parvularculales</taxon>
        <taxon>Parvularculaceae</taxon>
        <taxon>Parvularcula</taxon>
    </lineage>
</organism>
<dbReference type="GO" id="GO:0046983">
    <property type="term" value="F:protein dimerization activity"/>
    <property type="evidence" value="ECO:0007669"/>
    <property type="project" value="InterPro"/>
</dbReference>
<dbReference type="Proteomes" id="UP000536835">
    <property type="component" value="Unassembled WGS sequence"/>
</dbReference>
<comment type="catalytic activity">
    <reaction evidence="1">
        <text>ATP + protein L-histidine = ADP + protein N-phospho-L-histidine.</text>
        <dbReference type="EC" id="2.7.13.3"/>
    </reaction>
</comment>
<sequence>MSSSRSISPGAPDTIAELRDLYRAAEARAARLRLLIDAGRDLATSDAETLPAVLEASARRAAHFAGYRDGKISLDPNAEGMPLLEPGPEQRRVGTLTFSGEQHASATTDAEDREALRMLTQLIGAAVDRSERRKEREDLLAALQNRERQLEHLVGRLFSAQEDERRYVSRELHDGVAQTATALYRRLDACAGPGSEPEDAELAGIAKSLVTELRSVIAGLRPTALDDLGAVSAIRTLAEQLERDGFDVSYEAKGDADWPAKLDTPLFRVAQEAIANIRKHAGGHCRVDIKLVSPPHADKWRLVVRDHGKGLPSGLAGENAEGEHVGLEMMRERMVALGGGLDVENAEPGVRITAEVGPRNG</sequence>
<evidence type="ECO:0000256" key="4">
    <source>
        <dbReference type="ARBA" id="ARBA00022679"/>
    </source>
</evidence>
<dbReference type="GO" id="GO:0005524">
    <property type="term" value="F:ATP binding"/>
    <property type="evidence" value="ECO:0007669"/>
    <property type="project" value="UniProtKB-KW"/>
</dbReference>
<dbReference type="SMART" id="SM00387">
    <property type="entry name" value="HATPase_c"/>
    <property type="match status" value="1"/>
</dbReference>
<evidence type="ECO:0000256" key="3">
    <source>
        <dbReference type="ARBA" id="ARBA00022553"/>
    </source>
</evidence>
<dbReference type="Gene3D" id="3.30.450.40">
    <property type="match status" value="1"/>
</dbReference>
<dbReference type="InterPro" id="IPR003594">
    <property type="entry name" value="HATPase_dom"/>
</dbReference>
<feature type="domain" description="Histidine kinase/HSP90-like ATPase" evidence="9">
    <location>
        <begin position="261"/>
        <end position="360"/>
    </location>
</feature>
<name>A0A7Y3W5T5_9PROT</name>
<evidence type="ECO:0000256" key="7">
    <source>
        <dbReference type="ARBA" id="ARBA00022840"/>
    </source>
</evidence>
<evidence type="ECO:0000313" key="10">
    <source>
        <dbReference type="EMBL" id="NNU16838.1"/>
    </source>
</evidence>
<dbReference type="CDD" id="cd16917">
    <property type="entry name" value="HATPase_UhpB-NarQ-NarX-like"/>
    <property type="match status" value="1"/>
</dbReference>
<keyword evidence="7" id="KW-0067">ATP-binding</keyword>
<dbReference type="InterPro" id="IPR036890">
    <property type="entry name" value="HATPase_C_sf"/>
</dbReference>
<evidence type="ECO:0000256" key="1">
    <source>
        <dbReference type="ARBA" id="ARBA00000085"/>
    </source>
</evidence>
<accession>A0A7Y3W5T5</accession>
<keyword evidence="11" id="KW-1185">Reference proteome</keyword>
<dbReference type="GO" id="GO:0000155">
    <property type="term" value="F:phosphorelay sensor kinase activity"/>
    <property type="evidence" value="ECO:0007669"/>
    <property type="project" value="InterPro"/>
</dbReference>
<dbReference type="PANTHER" id="PTHR24421:SF10">
    <property type="entry name" value="NITRATE_NITRITE SENSOR PROTEIN NARQ"/>
    <property type="match status" value="1"/>
</dbReference>
<dbReference type="Pfam" id="PF07730">
    <property type="entry name" value="HisKA_3"/>
    <property type="match status" value="1"/>
</dbReference>
<dbReference type="InterPro" id="IPR050482">
    <property type="entry name" value="Sensor_HK_TwoCompSys"/>
</dbReference>
<evidence type="ECO:0000256" key="2">
    <source>
        <dbReference type="ARBA" id="ARBA00012438"/>
    </source>
</evidence>
<evidence type="ECO:0000256" key="8">
    <source>
        <dbReference type="ARBA" id="ARBA00023012"/>
    </source>
</evidence>
<dbReference type="GO" id="GO:0016020">
    <property type="term" value="C:membrane"/>
    <property type="evidence" value="ECO:0007669"/>
    <property type="project" value="InterPro"/>
</dbReference>
<gene>
    <name evidence="10" type="ORF">HK107_10965</name>
</gene>
<dbReference type="PANTHER" id="PTHR24421">
    <property type="entry name" value="NITRATE/NITRITE SENSOR PROTEIN NARX-RELATED"/>
    <property type="match status" value="1"/>
</dbReference>
<keyword evidence="6 10" id="KW-0418">Kinase</keyword>
<keyword evidence="4" id="KW-0808">Transferase</keyword>
<dbReference type="EC" id="2.7.13.3" evidence="2"/>
<proteinExistence type="predicted"/>
<comment type="caution">
    <text evidence="10">The sequence shown here is derived from an EMBL/GenBank/DDBJ whole genome shotgun (WGS) entry which is preliminary data.</text>
</comment>
<dbReference type="InterPro" id="IPR011712">
    <property type="entry name" value="Sig_transdc_His_kin_sub3_dim/P"/>
</dbReference>